<dbReference type="SUPFAM" id="SSF46785">
    <property type="entry name" value="Winged helix' DNA-binding domain"/>
    <property type="match status" value="1"/>
</dbReference>
<dbReference type="Pfam" id="PF01022">
    <property type="entry name" value="HTH_5"/>
    <property type="match status" value="1"/>
</dbReference>
<organism evidence="6 7">
    <name type="scientific">Gillisia limnaea (strain DSM 15749 / LMG 21470 / R-8282)</name>
    <dbReference type="NCBI Taxonomy" id="865937"/>
    <lineage>
        <taxon>Bacteria</taxon>
        <taxon>Pseudomonadati</taxon>
        <taxon>Bacteroidota</taxon>
        <taxon>Flavobacteriia</taxon>
        <taxon>Flavobacteriales</taxon>
        <taxon>Flavobacteriaceae</taxon>
        <taxon>Gillisia</taxon>
    </lineage>
</organism>
<dbReference type="Gene3D" id="1.10.10.10">
    <property type="entry name" value="Winged helix-like DNA-binding domain superfamily/Winged helix DNA-binding domain"/>
    <property type="match status" value="1"/>
</dbReference>
<dbReference type="PANTHER" id="PTHR33154">
    <property type="entry name" value="TRANSCRIPTIONAL REGULATOR, ARSR FAMILY"/>
    <property type="match status" value="1"/>
</dbReference>
<reference evidence="6" key="1">
    <citation type="submission" date="2011-10" db="EMBL/GenBank/DDBJ databases">
        <title>The Improved High-Quality Draft genome of Gillisia limnaea DSM 15749.</title>
        <authorList>
            <consortium name="US DOE Joint Genome Institute (JGI-PGF)"/>
            <person name="Lucas S."/>
            <person name="Copeland A."/>
            <person name="Lapidus A."/>
            <person name="Bruce D."/>
            <person name="Goodwin L."/>
            <person name="Pitluck S."/>
            <person name="Peters L."/>
            <person name="Mikhailova N."/>
            <person name="Held B."/>
            <person name="Kyrpides N."/>
            <person name="Mavromatis K."/>
            <person name="Detter J.C."/>
            <person name="Han C."/>
            <person name="Land M."/>
            <person name="Hauser L."/>
            <person name="Markowitz V."/>
            <person name="Cheng J.-F."/>
            <person name="Hugenholtz P."/>
            <person name="Woyke T."/>
            <person name="Wu D."/>
            <person name="Tindall B."/>
            <person name="Pomrenke H."/>
            <person name="Brambilla E."/>
            <person name="Klenk H.-P."/>
            <person name="Eisen J.A."/>
        </authorList>
    </citation>
    <scope>NUCLEOTIDE SEQUENCE</scope>
    <source>
        <strain evidence="6">DSM 15749</strain>
    </source>
</reference>
<dbReference type="NCBIfam" id="NF033788">
    <property type="entry name" value="HTH_metalloreg"/>
    <property type="match status" value="1"/>
</dbReference>
<dbReference type="EMBL" id="JH594606">
    <property type="protein sequence ID" value="EHQ03964.1"/>
    <property type="molecule type" value="Genomic_DNA"/>
</dbReference>
<evidence type="ECO:0000259" key="4">
    <source>
        <dbReference type="PROSITE" id="PS50987"/>
    </source>
</evidence>
<dbReference type="OrthoDB" id="9800049at2"/>
<dbReference type="STRING" id="865937.Gilli_3363"/>
<sequence>MEHKRRFEFQAEVCKALAHPLRMEVIHILKEREYCFAHILEITGGLKSNLSQHLKVMTKKGILNVRRDGQCSHFSLSSNKVAQACELMREVLIENLQKQQEIFNTVKI</sequence>
<dbReference type="SMART" id="SM00418">
    <property type="entry name" value="HTH_ARSR"/>
    <property type="match status" value="1"/>
</dbReference>
<dbReference type="InterPro" id="IPR036388">
    <property type="entry name" value="WH-like_DNA-bd_sf"/>
</dbReference>
<proteinExistence type="predicted"/>
<protein>
    <submittedName>
        <fullName evidence="5">Regulatory protein ArsR</fullName>
    </submittedName>
    <submittedName>
        <fullName evidence="6">Transcriptional regulator, ArsR family</fullName>
    </submittedName>
</protein>
<dbReference type="HOGENOM" id="CLU_097806_6_1_10"/>
<dbReference type="AlphaFoldDB" id="H2BVL9"/>
<keyword evidence="3" id="KW-0804">Transcription</keyword>
<dbReference type="InterPro" id="IPR051081">
    <property type="entry name" value="HTH_MetalResp_TranReg"/>
</dbReference>
<dbReference type="EMBL" id="JH594606">
    <property type="protein sequence ID" value="EHQ03975.1"/>
    <property type="molecule type" value="Genomic_DNA"/>
</dbReference>
<gene>
    <name evidence="5" type="ORF">Gilli_3363</name>
    <name evidence="6" type="ORF">Gilli_3374</name>
</gene>
<evidence type="ECO:0000256" key="3">
    <source>
        <dbReference type="ARBA" id="ARBA00023163"/>
    </source>
</evidence>
<accession>H2BVL9</accession>
<dbReference type="InterPro" id="IPR001845">
    <property type="entry name" value="HTH_ArsR_DNA-bd_dom"/>
</dbReference>
<dbReference type="eggNOG" id="COG0640">
    <property type="taxonomic scope" value="Bacteria"/>
</dbReference>
<evidence type="ECO:0000256" key="2">
    <source>
        <dbReference type="ARBA" id="ARBA00023125"/>
    </source>
</evidence>
<keyword evidence="1" id="KW-0805">Transcription regulation</keyword>
<evidence type="ECO:0000313" key="5">
    <source>
        <dbReference type="EMBL" id="EHQ03964.1"/>
    </source>
</evidence>
<keyword evidence="2" id="KW-0238">DNA-binding</keyword>
<dbReference type="RefSeq" id="WP_006990270.1">
    <property type="nucleotide sequence ID" value="NZ_JH594606.1"/>
</dbReference>
<feature type="domain" description="HTH arsR-type" evidence="4">
    <location>
        <begin position="2"/>
        <end position="99"/>
    </location>
</feature>
<dbReference type="Proteomes" id="UP000003844">
    <property type="component" value="Unassembled WGS sequence"/>
</dbReference>
<dbReference type="PANTHER" id="PTHR33154:SF33">
    <property type="entry name" value="TRANSCRIPTIONAL REPRESSOR SDPR"/>
    <property type="match status" value="1"/>
</dbReference>
<dbReference type="PRINTS" id="PR00778">
    <property type="entry name" value="HTHARSR"/>
</dbReference>
<dbReference type="GO" id="GO:0003677">
    <property type="term" value="F:DNA binding"/>
    <property type="evidence" value="ECO:0007669"/>
    <property type="project" value="UniProtKB-KW"/>
</dbReference>
<dbReference type="CDD" id="cd00090">
    <property type="entry name" value="HTH_ARSR"/>
    <property type="match status" value="1"/>
</dbReference>
<dbReference type="InterPro" id="IPR036390">
    <property type="entry name" value="WH_DNA-bd_sf"/>
</dbReference>
<reference evidence="7" key="2">
    <citation type="journal article" date="2012" name="Stand. Genomic Sci.">
        <title>Genome sequence of the Antarctic rhodopsins-containing flavobacterium Gillisia limnaea type strain (R-8282(T)).</title>
        <authorList>
            <person name="Riedel T."/>
            <person name="Held B."/>
            <person name="Nolan M."/>
            <person name="Lucas S."/>
            <person name="Lapidus A."/>
            <person name="Tice H."/>
            <person name="Del Rio T.G."/>
            <person name="Cheng J.F."/>
            <person name="Han C."/>
            <person name="Tapia R."/>
            <person name="Goodwin L.A."/>
            <person name="Pitluck S."/>
            <person name="Liolios K."/>
            <person name="Mavromatis K."/>
            <person name="Pagani I."/>
            <person name="Ivanova N."/>
            <person name="Mikhailova N."/>
            <person name="Pati A."/>
            <person name="Chen A."/>
            <person name="Palaniappan K."/>
            <person name="Land M."/>
            <person name="Rohde M."/>
            <person name="Tindall B.J."/>
            <person name="Detter J.C."/>
            <person name="Goker M."/>
            <person name="Bristow J."/>
            <person name="Eisen J.A."/>
            <person name="Markowitz V."/>
            <person name="Hugenholtz P."/>
            <person name="Kyrpides N.C."/>
            <person name="Klenk H.P."/>
            <person name="Woyke T."/>
        </authorList>
    </citation>
    <scope>NUCLEOTIDE SEQUENCE [LARGE SCALE GENOMIC DNA]</scope>
    <source>
        <strain evidence="7">DSM 15749 / LMG 21470 / R-8282</strain>
    </source>
</reference>
<dbReference type="PROSITE" id="PS50987">
    <property type="entry name" value="HTH_ARSR_2"/>
    <property type="match status" value="1"/>
</dbReference>
<dbReference type="GO" id="GO:0003700">
    <property type="term" value="F:DNA-binding transcription factor activity"/>
    <property type="evidence" value="ECO:0007669"/>
    <property type="project" value="InterPro"/>
</dbReference>
<evidence type="ECO:0000313" key="7">
    <source>
        <dbReference type="Proteomes" id="UP000003844"/>
    </source>
</evidence>
<keyword evidence="7" id="KW-1185">Reference proteome</keyword>
<name>H2BVL9_GILLR</name>
<evidence type="ECO:0000256" key="1">
    <source>
        <dbReference type="ARBA" id="ARBA00023015"/>
    </source>
</evidence>
<dbReference type="InterPro" id="IPR011991">
    <property type="entry name" value="ArsR-like_HTH"/>
</dbReference>
<evidence type="ECO:0000313" key="6">
    <source>
        <dbReference type="EMBL" id="EHQ03975.1"/>
    </source>
</evidence>